<dbReference type="SUPFAM" id="SSF51905">
    <property type="entry name" value="FAD/NAD(P)-binding domain"/>
    <property type="match status" value="1"/>
</dbReference>
<evidence type="ECO:0000313" key="9">
    <source>
        <dbReference type="EMBL" id="WGL15938.1"/>
    </source>
</evidence>
<evidence type="ECO:0000256" key="3">
    <source>
        <dbReference type="ARBA" id="ARBA00005349"/>
    </source>
</evidence>
<evidence type="ECO:0000256" key="1">
    <source>
        <dbReference type="ARBA" id="ARBA00001974"/>
    </source>
</evidence>
<sequence length="440" mass="47214">MSEQDLMKNDGGVADANVTHGEVQTDVAIVGGGMAGASLALLLSHHCRALRVCLLERHGLPESSASLQLPSFDTRATAIAAGSLRIFETLGLWSQLREFAAPIRRVQVSDRGHSLGASLDAAIDGAASVNGMLGAVIENAALGPLLYRALEQTSVEVVAPAEVSSVQMTAAGAVLNWRSEPGAAAQTLRTRLLVVADGVASPLCRQLGIGVSEVDYHQHALVTTVGLQRDHNGVAFERFTENGPMALLPLPRRDGTHRAALVWTCDGEERERLASLPEAEFVRHLQQVFGWRAGRILRAGQLQGYPLKLSVAREQVRRGLALVGNCAHFLHPVAGQGFNLTLRDCDVLARTIARAVTREEAENRSDCGQSSPGELDLLQAYWRDRQHDQQLTIGFSDRIPPLFSSRNLLLSALRQAGLLGLTLVPSLRSGFARQAAGLAL</sequence>
<dbReference type="Proteomes" id="UP001236500">
    <property type="component" value="Chromosome"/>
</dbReference>
<dbReference type="InterPro" id="IPR002938">
    <property type="entry name" value="FAD-bd"/>
</dbReference>
<dbReference type="RefSeq" id="WP_280319162.1">
    <property type="nucleotide sequence ID" value="NZ_CP118605.1"/>
</dbReference>
<dbReference type="InterPro" id="IPR010971">
    <property type="entry name" value="UbiH/COQ6"/>
</dbReference>
<protein>
    <submittedName>
        <fullName evidence="9">2-octaprenyl-6-methoxyphenyl hydroxylase</fullName>
        <ecNumber evidence="9">1.14.13.-</ecNumber>
    </submittedName>
</protein>
<evidence type="ECO:0000259" key="8">
    <source>
        <dbReference type="Pfam" id="PF01494"/>
    </source>
</evidence>
<gene>
    <name evidence="9" type="primary">ubiH</name>
    <name evidence="9" type="synonym">visB</name>
    <name evidence="9" type="ORF">PVT68_14315</name>
</gene>
<evidence type="ECO:0000256" key="4">
    <source>
        <dbReference type="ARBA" id="ARBA00022630"/>
    </source>
</evidence>
<name>A0ABY8NAK7_9GAMM</name>
<keyword evidence="7" id="KW-0503">Monooxygenase</keyword>
<dbReference type="EC" id="1.14.13.-" evidence="9"/>
<dbReference type="EMBL" id="CP118605">
    <property type="protein sequence ID" value="WGL15938.1"/>
    <property type="molecule type" value="Genomic_DNA"/>
</dbReference>
<dbReference type="InterPro" id="IPR051205">
    <property type="entry name" value="UbiH/COQ6_monooxygenase"/>
</dbReference>
<comment type="pathway">
    <text evidence="2">Cofactor biosynthesis; ubiquinone biosynthesis.</text>
</comment>
<feature type="domain" description="FAD-binding" evidence="8">
    <location>
        <begin position="24"/>
        <end position="362"/>
    </location>
</feature>
<keyword evidence="6 9" id="KW-0560">Oxidoreductase</keyword>
<proteinExistence type="inferred from homology"/>
<dbReference type="PANTHER" id="PTHR43876:SF8">
    <property type="entry name" value="2-OCTAPRENYL-6-METHOXYPHENOL HYDROXYLASE"/>
    <property type="match status" value="1"/>
</dbReference>
<comment type="cofactor">
    <cofactor evidence="1">
        <name>FAD</name>
        <dbReference type="ChEBI" id="CHEBI:57692"/>
    </cofactor>
</comment>
<evidence type="ECO:0000313" key="10">
    <source>
        <dbReference type="Proteomes" id="UP001236500"/>
    </source>
</evidence>
<reference evidence="9 10" key="1">
    <citation type="submission" date="2023-02" db="EMBL/GenBank/DDBJ databases">
        <title>Description and genomic characterization of Microbulbifer bruguierae sp. nov., isolated from the sediment of mangrove plant Bruguiera sexangula.</title>
        <authorList>
            <person name="Long M."/>
        </authorList>
    </citation>
    <scope>NUCLEOTIDE SEQUENCE [LARGE SCALE GENOMIC DNA]</scope>
    <source>
        <strain evidence="9 10">H12</strain>
    </source>
</reference>
<dbReference type="InterPro" id="IPR036188">
    <property type="entry name" value="FAD/NAD-bd_sf"/>
</dbReference>
<evidence type="ECO:0000256" key="6">
    <source>
        <dbReference type="ARBA" id="ARBA00023002"/>
    </source>
</evidence>
<dbReference type="NCBIfam" id="NF004356">
    <property type="entry name" value="PRK05732.1"/>
    <property type="match status" value="1"/>
</dbReference>
<accession>A0ABY8NAK7</accession>
<comment type="similarity">
    <text evidence="3">Belongs to the UbiH/COQ6 family.</text>
</comment>
<keyword evidence="5" id="KW-0274">FAD</keyword>
<dbReference type="NCBIfam" id="TIGR01988">
    <property type="entry name" value="Ubi-OHases"/>
    <property type="match status" value="1"/>
</dbReference>
<organism evidence="9 10">
    <name type="scientific">Microbulbifer bruguierae</name>
    <dbReference type="NCBI Taxonomy" id="3029061"/>
    <lineage>
        <taxon>Bacteria</taxon>
        <taxon>Pseudomonadati</taxon>
        <taxon>Pseudomonadota</taxon>
        <taxon>Gammaproteobacteria</taxon>
        <taxon>Cellvibrionales</taxon>
        <taxon>Microbulbiferaceae</taxon>
        <taxon>Microbulbifer</taxon>
    </lineage>
</organism>
<evidence type="ECO:0000256" key="2">
    <source>
        <dbReference type="ARBA" id="ARBA00004749"/>
    </source>
</evidence>
<evidence type="ECO:0000256" key="5">
    <source>
        <dbReference type="ARBA" id="ARBA00022827"/>
    </source>
</evidence>
<dbReference type="PRINTS" id="PR00420">
    <property type="entry name" value="RNGMNOXGNASE"/>
</dbReference>
<dbReference type="GO" id="GO:0016491">
    <property type="term" value="F:oxidoreductase activity"/>
    <property type="evidence" value="ECO:0007669"/>
    <property type="project" value="UniProtKB-KW"/>
</dbReference>
<dbReference type="PANTHER" id="PTHR43876">
    <property type="entry name" value="UBIQUINONE BIOSYNTHESIS MONOOXYGENASE COQ6, MITOCHONDRIAL"/>
    <property type="match status" value="1"/>
</dbReference>
<evidence type="ECO:0000256" key="7">
    <source>
        <dbReference type="ARBA" id="ARBA00023033"/>
    </source>
</evidence>
<keyword evidence="4" id="KW-0285">Flavoprotein</keyword>
<dbReference type="Gene3D" id="3.50.50.60">
    <property type="entry name" value="FAD/NAD(P)-binding domain"/>
    <property type="match status" value="2"/>
</dbReference>
<dbReference type="Pfam" id="PF01494">
    <property type="entry name" value="FAD_binding_3"/>
    <property type="match status" value="1"/>
</dbReference>
<keyword evidence="10" id="KW-1185">Reference proteome</keyword>